<comment type="caution">
    <text evidence="1">The sequence shown here is derived from an EMBL/GenBank/DDBJ whole genome shotgun (WGS) entry which is preliminary data.</text>
</comment>
<feature type="non-terminal residue" evidence="1">
    <location>
        <position position="1"/>
    </location>
</feature>
<name>X1J548_9ZZZZ</name>
<evidence type="ECO:0000313" key="1">
    <source>
        <dbReference type="EMBL" id="GAH89097.1"/>
    </source>
</evidence>
<dbReference type="EMBL" id="BARU01038939">
    <property type="protein sequence ID" value="GAH89097.1"/>
    <property type="molecule type" value="Genomic_DNA"/>
</dbReference>
<dbReference type="AlphaFoldDB" id="X1J548"/>
<sequence>FMTVAAGYNIKLRKTAALCSQNGPLNESKPQKRNKGL</sequence>
<reference evidence="1" key="1">
    <citation type="journal article" date="2014" name="Front. Microbiol.">
        <title>High frequency of phylogenetically diverse reductive dehalogenase-homologous genes in deep subseafloor sedimentary metagenomes.</title>
        <authorList>
            <person name="Kawai M."/>
            <person name="Futagami T."/>
            <person name="Toyoda A."/>
            <person name="Takaki Y."/>
            <person name="Nishi S."/>
            <person name="Hori S."/>
            <person name="Arai W."/>
            <person name="Tsubouchi T."/>
            <person name="Morono Y."/>
            <person name="Uchiyama I."/>
            <person name="Ito T."/>
            <person name="Fujiyama A."/>
            <person name="Inagaki F."/>
            <person name="Takami H."/>
        </authorList>
    </citation>
    <scope>NUCLEOTIDE SEQUENCE</scope>
    <source>
        <strain evidence="1">Expedition CK06-06</strain>
    </source>
</reference>
<gene>
    <name evidence="1" type="ORF">S03H2_60428</name>
</gene>
<protein>
    <submittedName>
        <fullName evidence="1">Uncharacterized protein</fullName>
    </submittedName>
</protein>
<accession>X1J548</accession>
<proteinExistence type="predicted"/>
<organism evidence="1">
    <name type="scientific">marine sediment metagenome</name>
    <dbReference type="NCBI Taxonomy" id="412755"/>
    <lineage>
        <taxon>unclassified sequences</taxon>
        <taxon>metagenomes</taxon>
        <taxon>ecological metagenomes</taxon>
    </lineage>
</organism>